<feature type="signal peptide" evidence="1">
    <location>
        <begin position="1"/>
        <end position="21"/>
    </location>
</feature>
<dbReference type="Gene3D" id="3.40.630.40">
    <property type="entry name" value="Zn-dependent exopeptidases"/>
    <property type="match status" value="1"/>
</dbReference>
<protein>
    <submittedName>
        <fullName evidence="2">Uncharacterized protein</fullName>
    </submittedName>
</protein>
<gene>
    <name evidence="2" type="ORF">CR203_06945</name>
</gene>
<sequence length="275" mass="30760">MRIRYLVLLALGSMISMIGCAGNSVDENSEGSVENDAKEAPFEIHTREGEEKVQKAFESGNLETQLFEYEKRFSDNSYKGDIDAEEQAVFIEGTGDVNVLISAPHATSQRRDGDTKDADIYTGSMALMVQEFTGAHVIFSTHEGEDGNYVSGGTYKEKIGEIIEEHEVDLVLDLHGAAENRDFDVDIGTNYGETVRNEWVEGLTTIFSGNNINRVYENDTFPASTEGTVTNHTWNHYQTEAMQLEIHGNYRNPRNDLESYYEALKSLVLFVENIG</sequence>
<accession>A0A3A9KUE4</accession>
<evidence type="ECO:0000256" key="1">
    <source>
        <dbReference type="SAM" id="SignalP"/>
    </source>
</evidence>
<reference evidence="2 3" key="1">
    <citation type="submission" date="2017-10" db="EMBL/GenBank/DDBJ databases">
        <title>Bacillus sp. nov., a halophilic bacterium isolated from a Keqin Lake.</title>
        <authorList>
            <person name="Wang H."/>
        </authorList>
    </citation>
    <scope>NUCLEOTIDE SEQUENCE [LARGE SCALE GENOMIC DNA]</scope>
    <source>
        <strain evidence="2 3">KCTC 13187</strain>
    </source>
</reference>
<proteinExistence type="predicted"/>
<dbReference type="EMBL" id="PDOE01000002">
    <property type="protein sequence ID" value="RKL68216.1"/>
    <property type="molecule type" value="Genomic_DNA"/>
</dbReference>
<dbReference type="Proteomes" id="UP000281498">
    <property type="component" value="Unassembled WGS sequence"/>
</dbReference>
<dbReference type="PROSITE" id="PS51257">
    <property type="entry name" value="PROKAR_LIPOPROTEIN"/>
    <property type="match status" value="1"/>
</dbReference>
<dbReference type="RefSeq" id="WP_110938555.1">
    <property type="nucleotide sequence ID" value="NZ_KZ614147.1"/>
</dbReference>
<evidence type="ECO:0000313" key="3">
    <source>
        <dbReference type="Proteomes" id="UP000281498"/>
    </source>
</evidence>
<comment type="caution">
    <text evidence="2">The sequence shown here is derived from an EMBL/GenBank/DDBJ whole genome shotgun (WGS) entry which is preliminary data.</text>
</comment>
<feature type="chain" id="PRO_5039629330" evidence="1">
    <location>
        <begin position="22"/>
        <end position="275"/>
    </location>
</feature>
<dbReference type="OrthoDB" id="2962133at2"/>
<evidence type="ECO:0000313" key="2">
    <source>
        <dbReference type="EMBL" id="RKL68216.1"/>
    </source>
</evidence>
<dbReference type="AlphaFoldDB" id="A0A3A9KUE4"/>
<dbReference type="SUPFAM" id="SSF53187">
    <property type="entry name" value="Zn-dependent exopeptidases"/>
    <property type="match status" value="1"/>
</dbReference>
<keyword evidence="1" id="KW-0732">Signal</keyword>
<organism evidence="2 3">
    <name type="scientific">Salipaludibacillus neizhouensis</name>
    <dbReference type="NCBI Taxonomy" id="885475"/>
    <lineage>
        <taxon>Bacteria</taxon>
        <taxon>Bacillati</taxon>
        <taxon>Bacillota</taxon>
        <taxon>Bacilli</taxon>
        <taxon>Bacillales</taxon>
        <taxon>Bacillaceae</taxon>
    </lineage>
</organism>
<keyword evidence="3" id="KW-1185">Reference proteome</keyword>
<name>A0A3A9KUE4_9BACI</name>